<dbReference type="PANTHER" id="PTHR44390">
    <property type="entry name" value="CENTROSOMAL PROTEIN OF 41 KDA"/>
    <property type="match status" value="1"/>
</dbReference>
<organism evidence="2 3">
    <name type="scientific">Periophthalmus magnuspinnatus</name>
    <dbReference type="NCBI Taxonomy" id="409849"/>
    <lineage>
        <taxon>Eukaryota</taxon>
        <taxon>Metazoa</taxon>
        <taxon>Chordata</taxon>
        <taxon>Craniata</taxon>
        <taxon>Vertebrata</taxon>
        <taxon>Euteleostomi</taxon>
        <taxon>Actinopterygii</taxon>
        <taxon>Neopterygii</taxon>
        <taxon>Teleostei</taxon>
        <taxon>Neoteleostei</taxon>
        <taxon>Acanthomorphata</taxon>
        <taxon>Gobiaria</taxon>
        <taxon>Gobiiformes</taxon>
        <taxon>Gobioidei</taxon>
        <taxon>Gobiidae</taxon>
        <taxon>Oxudercinae</taxon>
        <taxon>Periophthalmus</taxon>
    </lineage>
</organism>
<proteinExistence type="predicted"/>
<reference evidence="2" key="1">
    <citation type="submission" date="2025-08" db="UniProtKB">
        <authorList>
            <consortium name="Ensembl"/>
        </authorList>
    </citation>
    <scope>IDENTIFICATION</scope>
</reference>
<keyword evidence="1" id="KW-0963">Cytoplasm</keyword>
<dbReference type="GO" id="GO:0060271">
    <property type="term" value="P:cilium assembly"/>
    <property type="evidence" value="ECO:0007669"/>
    <property type="project" value="TreeGrafter"/>
</dbReference>
<dbReference type="STRING" id="409849.ENSPMGP00000015905"/>
<name>A0A3B4AGV5_9GOBI</name>
<reference evidence="2" key="2">
    <citation type="submission" date="2025-09" db="UniProtKB">
        <authorList>
            <consortium name="Ensembl"/>
        </authorList>
    </citation>
    <scope>IDENTIFICATION</scope>
</reference>
<sequence length="145" mass="16587">MSLKQGIGSAEYLVKRVPKNVKYQHIKSKLDTGCSLTKYMEKVEYMKSNYRYKKDEIFKRLKVTTFAQLVIAVVFIPDALSVASEELESLTVRSNDSTSSPSAERQDARDIHTARSTLLRYENYSSVSRQVLHVSIEIEFEIVVS</sequence>
<protein>
    <submittedName>
        <fullName evidence="2">Uncharacterized protein</fullName>
    </submittedName>
</protein>
<dbReference type="InterPro" id="IPR051889">
    <property type="entry name" value="CEP41"/>
</dbReference>
<evidence type="ECO:0000256" key="1">
    <source>
        <dbReference type="ARBA" id="ARBA00022490"/>
    </source>
</evidence>
<accession>A0A3B4AGV5</accession>
<dbReference type="AlphaFoldDB" id="A0A3B4AGV5"/>
<dbReference type="GO" id="GO:0036064">
    <property type="term" value="C:ciliary basal body"/>
    <property type="evidence" value="ECO:0007669"/>
    <property type="project" value="TreeGrafter"/>
</dbReference>
<dbReference type="PANTHER" id="PTHR44390:SF1">
    <property type="entry name" value="CENTROSOMAL PROTEIN OF 41 KDA"/>
    <property type="match status" value="1"/>
</dbReference>
<keyword evidence="3" id="KW-1185">Reference proteome</keyword>
<evidence type="ECO:0000313" key="2">
    <source>
        <dbReference type="Ensembl" id="ENSPMGP00000015905.1"/>
    </source>
</evidence>
<evidence type="ECO:0000313" key="3">
    <source>
        <dbReference type="Proteomes" id="UP000261520"/>
    </source>
</evidence>
<dbReference type="Ensembl" id="ENSPMGT00000016971.1">
    <property type="protein sequence ID" value="ENSPMGP00000015905.1"/>
    <property type="gene ID" value="ENSPMGG00000013042.1"/>
</dbReference>
<dbReference type="Proteomes" id="UP000261520">
    <property type="component" value="Unplaced"/>
</dbReference>